<dbReference type="PRINTS" id="PR00081">
    <property type="entry name" value="GDHRDH"/>
</dbReference>
<comment type="similarity">
    <text evidence="1">Belongs to the short-chain dehydrogenases/reductases (SDR) family.</text>
</comment>
<dbReference type="Pfam" id="PF00106">
    <property type="entry name" value="adh_short"/>
    <property type="match status" value="1"/>
</dbReference>
<keyword evidence="4" id="KW-1185">Reference proteome</keyword>
<organism evidence="3 4">
    <name type="scientific">Amnibacterium soli</name>
    <dbReference type="NCBI Taxonomy" id="1282736"/>
    <lineage>
        <taxon>Bacteria</taxon>
        <taxon>Bacillati</taxon>
        <taxon>Actinomycetota</taxon>
        <taxon>Actinomycetes</taxon>
        <taxon>Micrococcales</taxon>
        <taxon>Microbacteriaceae</taxon>
        <taxon>Amnibacterium</taxon>
    </lineage>
</organism>
<sequence>MRAVVTGASSGLGVETARALVSAGAEVVLAVRNRRAGEAAAAGIATATGRRAPEVRDLDLADRASVARFTDRWDDPLHLLINNAGIVTGGLERTREGWELQLATNHLGHFALATGLVDALRRGAAERGEARVVALSSTAHMRAGVDFDDLHFDRREYDPQIAYAQSKTANALFAVEATRRWSSDGVFTNAVNPGGIRTGLQRHFTERQRASLDAAEAAGAFAYKTPAQGAATTIVAAVRPEFARTGGHYLDDGREACTVPNDADLVRHPHGVKQWALDPGLARRLWTVSEELVHGRS</sequence>
<protein>
    <submittedName>
        <fullName evidence="3">SDR family NAD(P)-dependent oxidoreductase</fullName>
    </submittedName>
</protein>
<reference evidence="4" key="1">
    <citation type="journal article" date="2019" name="Int. J. Syst. Evol. Microbiol.">
        <title>The Global Catalogue of Microorganisms (GCM) 10K type strain sequencing project: providing services to taxonomists for standard genome sequencing and annotation.</title>
        <authorList>
            <consortium name="The Broad Institute Genomics Platform"/>
            <consortium name="The Broad Institute Genome Sequencing Center for Infectious Disease"/>
            <person name="Wu L."/>
            <person name="Ma J."/>
        </authorList>
    </citation>
    <scope>NUCLEOTIDE SEQUENCE [LARGE SCALE GENOMIC DNA]</scope>
    <source>
        <strain evidence="4">JCM 19015</strain>
    </source>
</reference>
<dbReference type="PANTHER" id="PTHR24320:SF148">
    <property type="entry name" value="NAD(P)-BINDING ROSSMANN-FOLD SUPERFAMILY PROTEIN"/>
    <property type="match status" value="1"/>
</dbReference>
<evidence type="ECO:0000256" key="1">
    <source>
        <dbReference type="ARBA" id="ARBA00006484"/>
    </source>
</evidence>
<evidence type="ECO:0000256" key="2">
    <source>
        <dbReference type="ARBA" id="ARBA00023002"/>
    </source>
</evidence>
<proteinExistence type="inferred from homology"/>
<dbReference type="Proteomes" id="UP001500121">
    <property type="component" value="Unassembled WGS sequence"/>
</dbReference>
<evidence type="ECO:0000313" key="3">
    <source>
        <dbReference type="EMBL" id="GAA4755981.1"/>
    </source>
</evidence>
<keyword evidence="2" id="KW-0560">Oxidoreductase</keyword>
<dbReference type="Gene3D" id="3.40.50.720">
    <property type="entry name" value="NAD(P)-binding Rossmann-like Domain"/>
    <property type="match status" value="1"/>
</dbReference>
<dbReference type="PANTHER" id="PTHR24320">
    <property type="entry name" value="RETINOL DEHYDROGENASE"/>
    <property type="match status" value="1"/>
</dbReference>
<dbReference type="InterPro" id="IPR002347">
    <property type="entry name" value="SDR_fam"/>
</dbReference>
<dbReference type="InterPro" id="IPR036291">
    <property type="entry name" value="NAD(P)-bd_dom_sf"/>
</dbReference>
<accession>A0ABP8ZG47</accession>
<comment type="caution">
    <text evidence="3">The sequence shown here is derived from an EMBL/GenBank/DDBJ whole genome shotgun (WGS) entry which is preliminary data.</text>
</comment>
<evidence type="ECO:0000313" key="4">
    <source>
        <dbReference type="Proteomes" id="UP001500121"/>
    </source>
</evidence>
<dbReference type="EMBL" id="BAABLP010000009">
    <property type="protein sequence ID" value="GAA4755981.1"/>
    <property type="molecule type" value="Genomic_DNA"/>
</dbReference>
<gene>
    <name evidence="3" type="ORF">GCM10025783_31600</name>
</gene>
<name>A0ABP8ZG47_9MICO</name>
<dbReference type="SUPFAM" id="SSF51735">
    <property type="entry name" value="NAD(P)-binding Rossmann-fold domains"/>
    <property type="match status" value="1"/>
</dbReference>